<accession>A0ACB9D5V5</accession>
<name>A0ACB9D5V5_9ASTR</name>
<evidence type="ECO:0000313" key="1">
    <source>
        <dbReference type="EMBL" id="KAI3741901.1"/>
    </source>
</evidence>
<keyword evidence="2" id="KW-1185">Reference proteome</keyword>
<organism evidence="1 2">
    <name type="scientific">Smallanthus sonchifolius</name>
    <dbReference type="NCBI Taxonomy" id="185202"/>
    <lineage>
        <taxon>Eukaryota</taxon>
        <taxon>Viridiplantae</taxon>
        <taxon>Streptophyta</taxon>
        <taxon>Embryophyta</taxon>
        <taxon>Tracheophyta</taxon>
        <taxon>Spermatophyta</taxon>
        <taxon>Magnoliopsida</taxon>
        <taxon>eudicotyledons</taxon>
        <taxon>Gunneridae</taxon>
        <taxon>Pentapetalae</taxon>
        <taxon>asterids</taxon>
        <taxon>campanulids</taxon>
        <taxon>Asterales</taxon>
        <taxon>Asteraceae</taxon>
        <taxon>Asteroideae</taxon>
        <taxon>Heliantheae alliance</taxon>
        <taxon>Millerieae</taxon>
        <taxon>Smallanthus</taxon>
    </lineage>
</organism>
<proteinExistence type="predicted"/>
<dbReference type="EMBL" id="CM042037">
    <property type="protein sequence ID" value="KAI3741901.1"/>
    <property type="molecule type" value="Genomic_DNA"/>
</dbReference>
<gene>
    <name evidence="1" type="ORF">L1987_59579</name>
</gene>
<evidence type="ECO:0000313" key="2">
    <source>
        <dbReference type="Proteomes" id="UP001056120"/>
    </source>
</evidence>
<dbReference type="Proteomes" id="UP001056120">
    <property type="component" value="Linkage Group LG20"/>
</dbReference>
<reference evidence="1 2" key="2">
    <citation type="journal article" date="2022" name="Mol. Ecol. Resour.">
        <title>The genomes of chicory, endive, great burdock and yacon provide insights into Asteraceae paleo-polyploidization history and plant inulin production.</title>
        <authorList>
            <person name="Fan W."/>
            <person name="Wang S."/>
            <person name="Wang H."/>
            <person name="Wang A."/>
            <person name="Jiang F."/>
            <person name="Liu H."/>
            <person name="Zhao H."/>
            <person name="Xu D."/>
            <person name="Zhang Y."/>
        </authorList>
    </citation>
    <scope>NUCLEOTIDE SEQUENCE [LARGE SCALE GENOMIC DNA]</scope>
    <source>
        <strain evidence="2">cv. Yunnan</strain>
        <tissue evidence="1">Leaves</tissue>
    </source>
</reference>
<sequence length="532" mass="60284">MAYTVIEHTTRTIGNLTRSFQLVNEGRMVEESLRIIKIGAIPSAEEFTSQIEPKNVPAVFRGCVNDWKAFSKWNPSTGGLDYLEELAGSSTVEVMLSKSAPVFYGDIRNHERVQLPFATFIGHCKDFSLQSKVGHTPCSSEEKLLPESFETEQDSLLVGDAPCQIYLAQVPIMNIEKEERVQLGGLIEDIQTPLFLETKTLASINLWMNSAQARSSTHYDPHHNLLCVVSGSKQVDLWPPSSSPFLYPMHLYGEASNHSAVPIDKLDLSVHPRAEHLKKYSQRVILQAGDALFIPEGWFHQVDSENLTVAVNFWWQSEMMSGMLEHMDSYYLRRILKRLTDKEMNQMLCKPSPCVSSEPSHEPSGVNMLHDLEPCALRSLHKLVSLVHDLVNAADLSNTVDSRSDMEKTNPNKTVISELYHLEDDPVANIFWALEPLNLQKMFLAMVNHFPRTLEALVLHLVSPVGAEVLTRKFEEMDQLTNEEERNEFYRAFYGVFDDQFAVMDILLNGKESFSCQAFKNVMDKFLGVKVQ</sequence>
<comment type="caution">
    <text evidence="1">The sequence shown here is derived from an EMBL/GenBank/DDBJ whole genome shotgun (WGS) entry which is preliminary data.</text>
</comment>
<reference evidence="2" key="1">
    <citation type="journal article" date="2022" name="Mol. Ecol. Resour.">
        <title>The genomes of chicory, endive, great burdock and yacon provide insights into Asteraceae palaeo-polyploidization history and plant inulin production.</title>
        <authorList>
            <person name="Fan W."/>
            <person name="Wang S."/>
            <person name="Wang H."/>
            <person name="Wang A."/>
            <person name="Jiang F."/>
            <person name="Liu H."/>
            <person name="Zhao H."/>
            <person name="Xu D."/>
            <person name="Zhang Y."/>
        </authorList>
    </citation>
    <scope>NUCLEOTIDE SEQUENCE [LARGE SCALE GENOMIC DNA]</scope>
    <source>
        <strain evidence="2">cv. Yunnan</strain>
    </source>
</reference>
<protein>
    <submittedName>
        <fullName evidence="1">Uncharacterized protein</fullName>
    </submittedName>
</protein>